<dbReference type="RefSeq" id="WP_055289787.1">
    <property type="nucleotide sequence ID" value="NZ_CP173382.1"/>
</dbReference>
<organism evidence="1 2">
    <name type="scientific">Eubacterium ramulus</name>
    <dbReference type="NCBI Taxonomy" id="39490"/>
    <lineage>
        <taxon>Bacteria</taxon>
        <taxon>Bacillati</taxon>
        <taxon>Bacillota</taxon>
        <taxon>Clostridia</taxon>
        <taxon>Eubacteriales</taxon>
        <taxon>Eubacteriaceae</taxon>
        <taxon>Eubacterium</taxon>
    </lineage>
</organism>
<name>A0A173SNY0_EUBRA</name>
<sequence>MKRTPAKRSSLFLLELIIAILFFSLTSAVCVQFFARAHQISRQTQELNAALEKVSGCTEIFLSGGDFTDIFGDRVSCTRQPDGSADYTLCYDSSWQLCTHVDAAYTLQIRIQPSGRLLHGCFTASRLNGNTPDEDPVIYSTETDYCPVPGKGGA</sequence>
<evidence type="ECO:0000313" key="2">
    <source>
        <dbReference type="Proteomes" id="UP000095492"/>
    </source>
</evidence>
<gene>
    <name evidence="1" type="ORF">ERS852448_01059</name>
</gene>
<dbReference type="EMBL" id="CYYA01000006">
    <property type="protein sequence ID" value="CUM91940.1"/>
    <property type="molecule type" value="Genomic_DNA"/>
</dbReference>
<evidence type="ECO:0008006" key="3">
    <source>
        <dbReference type="Google" id="ProtNLM"/>
    </source>
</evidence>
<dbReference type="Proteomes" id="UP000095492">
    <property type="component" value="Unassembled WGS sequence"/>
</dbReference>
<dbReference type="AlphaFoldDB" id="A0A173SNY0"/>
<dbReference type="OrthoDB" id="1655097at2"/>
<proteinExistence type="predicted"/>
<dbReference type="GeneID" id="97389960"/>
<evidence type="ECO:0000313" key="1">
    <source>
        <dbReference type="EMBL" id="CUM91940.1"/>
    </source>
</evidence>
<dbReference type="STRING" id="39490.ERS852448_01059"/>
<protein>
    <recommendedName>
        <fullName evidence="3">Type II secretion system protein</fullName>
    </recommendedName>
</protein>
<accession>A0A173SNY0</accession>
<reference evidence="1 2" key="1">
    <citation type="submission" date="2015-09" db="EMBL/GenBank/DDBJ databases">
        <authorList>
            <consortium name="Pathogen Informatics"/>
        </authorList>
    </citation>
    <scope>NUCLEOTIDE SEQUENCE [LARGE SCALE GENOMIC DNA]</scope>
    <source>
        <strain evidence="1 2">2789STDY5608891</strain>
    </source>
</reference>